<gene>
    <name evidence="1" type="ORF">NEUTE1DRAFT_126910</name>
</gene>
<dbReference type="AlphaFoldDB" id="F8MZ60"/>
<keyword evidence="2" id="KW-1185">Reference proteome</keyword>
<dbReference type="EMBL" id="GL891382">
    <property type="protein sequence ID" value="EGO53652.1"/>
    <property type="molecule type" value="Genomic_DNA"/>
</dbReference>
<dbReference type="HOGENOM" id="CLU_2740656_0_0_1"/>
<dbReference type="RefSeq" id="XP_009857238.1">
    <property type="nucleotide sequence ID" value="XM_009858936.1"/>
</dbReference>
<accession>F8MZ60</accession>
<evidence type="ECO:0000313" key="2">
    <source>
        <dbReference type="Proteomes" id="UP000008065"/>
    </source>
</evidence>
<name>F8MZ60_NEUT8</name>
<dbReference type="KEGG" id="nte:NEUTE1DRAFT126910"/>
<dbReference type="GeneID" id="20825030"/>
<evidence type="ECO:0000313" key="1">
    <source>
        <dbReference type="EMBL" id="EGO53652.1"/>
    </source>
</evidence>
<reference evidence="2" key="1">
    <citation type="journal article" date="2011" name="Genetics">
        <title>Massive changes in genome architecture accompany the transition to self-fertility in the filamentous fungus Neurospora tetrasperma.</title>
        <authorList>
            <person name="Ellison C.E."/>
            <person name="Stajich J.E."/>
            <person name="Jacobson D.J."/>
            <person name="Natvig D.O."/>
            <person name="Lapidus A."/>
            <person name="Foster B."/>
            <person name="Aerts A."/>
            <person name="Riley R."/>
            <person name="Lindquist E.A."/>
            <person name="Grigoriev I.V."/>
            <person name="Taylor J.W."/>
        </authorList>
    </citation>
    <scope>NUCLEOTIDE SEQUENCE [LARGE SCALE GENOMIC DNA]</scope>
    <source>
        <strain evidence="2">FGSC 2508 / P0657</strain>
    </source>
</reference>
<dbReference type="Proteomes" id="UP000008065">
    <property type="component" value="Unassembled WGS sequence"/>
</dbReference>
<organism evidence="1 2">
    <name type="scientific">Neurospora tetrasperma (strain FGSC 2508 / ATCC MYA-4615 / P0657)</name>
    <dbReference type="NCBI Taxonomy" id="510951"/>
    <lineage>
        <taxon>Eukaryota</taxon>
        <taxon>Fungi</taxon>
        <taxon>Dikarya</taxon>
        <taxon>Ascomycota</taxon>
        <taxon>Pezizomycotina</taxon>
        <taxon>Sordariomycetes</taxon>
        <taxon>Sordariomycetidae</taxon>
        <taxon>Sordariales</taxon>
        <taxon>Sordariaceae</taxon>
        <taxon>Neurospora</taxon>
    </lineage>
</organism>
<proteinExistence type="predicted"/>
<protein>
    <submittedName>
        <fullName evidence="1">Uncharacterized protein</fullName>
    </submittedName>
</protein>
<sequence>MTRCQTSWASNMTVTINDLLTVKMVGWCSIRVLDCQAEHRFLNPAMHLAIDDHPVPVTGNSRDAASPVQAAEFQATLGKRGG</sequence>
<dbReference type="VEuPathDB" id="FungiDB:NEUTE1DRAFT_126910"/>